<dbReference type="EMBL" id="JAFBEB010000004">
    <property type="protein sequence ID" value="MBM7589885.1"/>
    <property type="molecule type" value="Genomic_DNA"/>
</dbReference>
<protein>
    <submittedName>
        <fullName evidence="1">Uncharacterized protein</fullName>
    </submittedName>
</protein>
<sequence length="33" mass="3470">MSALKDGVAVNAVDSIFFMDGSKLRDAESKPIG</sequence>
<comment type="caution">
    <text evidence="1">The sequence shown here is derived from an EMBL/GenBank/DDBJ whole genome shotgun (WGS) entry which is preliminary data.</text>
</comment>
<name>A0A938Y2A1_9BACL</name>
<reference evidence="1" key="1">
    <citation type="submission" date="2021-01" db="EMBL/GenBank/DDBJ databases">
        <title>Genomic Encyclopedia of Type Strains, Phase IV (KMG-IV): sequencing the most valuable type-strain genomes for metagenomic binning, comparative biology and taxonomic classification.</title>
        <authorList>
            <person name="Goeker M."/>
        </authorList>
    </citation>
    <scope>NUCLEOTIDE SEQUENCE</scope>
    <source>
        <strain evidence="1">DSM 25523</strain>
    </source>
</reference>
<accession>A0A938Y2A1</accession>
<dbReference type="AlphaFoldDB" id="A0A938Y2A1"/>
<keyword evidence="2" id="KW-1185">Reference proteome</keyword>
<evidence type="ECO:0000313" key="2">
    <source>
        <dbReference type="Proteomes" id="UP000717624"/>
    </source>
</evidence>
<gene>
    <name evidence="1" type="ORF">JOD01_001486</name>
</gene>
<proteinExistence type="predicted"/>
<dbReference type="Proteomes" id="UP000717624">
    <property type="component" value="Unassembled WGS sequence"/>
</dbReference>
<organism evidence="1 2">
    <name type="scientific">Brevibacillus fulvus</name>
    <dbReference type="NCBI Taxonomy" id="1125967"/>
    <lineage>
        <taxon>Bacteria</taxon>
        <taxon>Bacillati</taxon>
        <taxon>Bacillota</taxon>
        <taxon>Bacilli</taxon>
        <taxon>Bacillales</taxon>
        <taxon>Paenibacillaceae</taxon>
        <taxon>Brevibacillus</taxon>
    </lineage>
</organism>
<evidence type="ECO:0000313" key="1">
    <source>
        <dbReference type="EMBL" id="MBM7589885.1"/>
    </source>
</evidence>